<proteinExistence type="predicted"/>
<dbReference type="Proteomes" id="UP000317691">
    <property type="component" value="Unassembled WGS sequence"/>
</dbReference>
<dbReference type="PANTHER" id="PTHR43316:SF9">
    <property type="entry name" value="ACID DEHALOGENASE, PUTATIVE (AFU_ORTHOLOGUE AFUA_6G14460)-RELATED"/>
    <property type="match status" value="1"/>
</dbReference>
<gene>
    <name evidence="2" type="ORF">E6K79_02595</name>
</gene>
<evidence type="ECO:0000313" key="3">
    <source>
        <dbReference type="Proteomes" id="UP000317691"/>
    </source>
</evidence>
<accession>A0A538TRL3</accession>
<dbReference type="Gene3D" id="1.10.150.750">
    <property type="match status" value="1"/>
</dbReference>
<dbReference type="SUPFAM" id="SSF56784">
    <property type="entry name" value="HAD-like"/>
    <property type="match status" value="1"/>
</dbReference>
<organism evidence="2 3">
    <name type="scientific">Eiseniibacteriota bacterium</name>
    <dbReference type="NCBI Taxonomy" id="2212470"/>
    <lineage>
        <taxon>Bacteria</taxon>
        <taxon>Candidatus Eiseniibacteriota</taxon>
    </lineage>
</organism>
<dbReference type="InterPro" id="IPR023214">
    <property type="entry name" value="HAD_sf"/>
</dbReference>
<evidence type="ECO:0000313" key="2">
    <source>
        <dbReference type="EMBL" id="TMQ66260.1"/>
    </source>
</evidence>
<dbReference type="Gene3D" id="3.40.50.1000">
    <property type="entry name" value="HAD superfamily/HAD-like"/>
    <property type="match status" value="1"/>
</dbReference>
<sequence length="213" mass="23511">MLSAPSLLTFDIFGTVVDWRRGLTESVRSHGVEMGDREFQAVIDWQARAESQAYQSYADILGESLVRVLRLDREASRAIAAGAGRWPLFPDSADGLRTLMRSAPCVAMTNSDQMHRRQVEDQLGFRMSGWICAEDVGCYKPAAEFWIAVGARRSVPFGPAWWHVSAYADYDLATAGRLGLTTVFVKRPHSIWGPSSLETADLRALATSLGRGS</sequence>
<dbReference type="Pfam" id="PF00702">
    <property type="entry name" value="Hydrolase"/>
    <property type="match status" value="1"/>
</dbReference>
<dbReference type="PANTHER" id="PTHR43316">
    <property type="entry name" value="HYDROLASE, HALOACID DELAHOGENASE-RELATED"/>
    <property type="match status" value="1"/>
</dbReference>
<dbReference type="EMBL" id="VBOZ01000009">
    <property type="protein sequence ID" value="TMQ66260.1"/>
    <property type="molecule type" value="Genomic_DNA"/>
</dbReference>
<comment type="caution">
    <text evidence="2">The sequence shown here is derived from an EMBL/GenBank/DDBJ whole genome shotgun (WGS) entry which is preliminary data.</text>
</comment>
<dbReference type="AlphaFoldDB" id="A0A538TRL3"/>
<dbReference type="GO" id="GO:0016787">
    <property type="term" value="F:hydrolase activity"/>
    <property type="evidence" value="ECO:0007669"/>
    <property type="project" value="UniProtKB-KW"/>
</dbReference>
<evidence type="ECO:0000256" key="1">
    <source>
        <dbReference type="ARBA" id="ARBA00022801"/>
    </source>
</evidence>
<keyword evidence="1" id="KW-0378">Hydrolase</keyword>
<protein>
    <recommendedName>
        <fullName evidence="4">Haloacid dehalogenase type II</fullName>
    </recommendedName>
</protein>
<name>A0A538TRL3_UNCEI</name>
<evidence type="ECO:0008006" key="4">
    <source>
        <dbReference type="Google" id="ProtNLM"/>
    </source>
</evidence>
<dbReference type="InterPro" id="IPR051540">
    <property type="entry name" value="S-2-haloacid_dehalogenase"/>
</dbReference>
<reference evidence="2 3" key="1">
    <citation type="journal article" date="2019" name="Nat. Microbiol.">
        <title>Mediterranean grassland soil C-N compound turnover is dependent on rainfall and depth, and is mediated by genomically divergent microorganisms.</title>
        <authorList>
            <person name="Diamond S."/>
            <person name="Andeer P.F."/>
            <person name="Li Z."/>
            <person name="Crits-Christoph A."/>
            <person name="Burstein D."/>
            <person name="Anantharaman K."/>
            <person name="Lane K.R."/>
            <person name="Thomas B.C."/>
            <person name="Pan C."/>
            <person name="Northen T.R."/>
            <person name="Banfield J.F."/>
        </authorList>
    </citation>
    <scope>NUCLEOTIDE SEQUENCE [LARGE SCALE GENOMIC DNA]</scope>
    <source>
        <strain evidence="2">WS_9</strain>
    </source>
</reference>
<dbReference type="InterPro" id="IPR036412">
    <property type="entry name" value="HAD-like_sf"/>
</dbReference>